<name>A0ABV2AJW7_9EUKA</name>
<reference evidence="2 3" key="1">
    <citation type="journal article" date="2024" name="BMC Biol.">
        <title>Comparative genomics of Ascetosporea gives new insight into the evolutionary basis for animal parasitism in Rhizaria.</title>
        <authorList>
            <person name="Hiltunen Thoren M."/>
            <person name="Onut-Brannstrom I."/>
            <person name="Alfjorden A."/>
            <person name="Peckova H."/>
            <person name="Swords F."/>
            <person name="Hooper C."/>
            <person name="Holzer A.S."/>
            <person name="Bass D."/>
            <person name="Burki F."/>
        </authorList>
    </citation>
    <scope>NUCLEOTIDE SEQUENCE [LARGE SCALE GENOMIC DNA]</scope>
    <source>
        <strain evidence="2">20-A016</strain>
    </source>
</reference>
<gene>
    <name evidence="2" type="ORF">MHBO_001697</name>
</gene>
<dbReference type="PANTHER" id="PTHR13237">
    <property type="entry name" value="SOMETHING ABOUT SILENCING PROTEIN 10-RELATED"/>
    <property type="match status" value="1"/>
</dbReference>
<feature type="compositionally biased region" description="Basic residues" evidence="1">
    <location>
        <begin position="298"/>
        <end position="315"/>
    </location>
</feature>
<feature type="region of interest" description="Disordered" evidence="1">
    <location>
        <begin position="296"/>
        <end position="315"/>
    </location>
</feature>
<evidence type="ECO:0008006" key="4">
    <source>
        <dbReference type="Google" id="ProtNLM"/>
    </source>
</evidence>
<evidence type="ECO:0000256" key="1">
    <source>
        <dbReference type="SAM" id="MobiDB-lite"/>
    </source>
</evidence>
<proteinExistence type="predicted"/>
<dbReference type="PANTHER" id="PTHR13237:SF9">
    <property type="entry name" value="NEUROGUIDIN"/>
    <property type="match status" value="1"/>
</dbReference>
<evidence type="ECO:0000313" key="2">
    <source>
        <dbReference type="EMBL" id="MES1919955.1"/>
    </source>
</evidence>
<dbReference type="InterPro" id="IPR007146">
    <property type="entry name" value="Sas10/Utp3/C1D"/>
</dbReference>
<dbReference type="EMBL" id="JBDODL010000459">
    <property type="protein sequence ID" value="MES1919955.1"/>
    <property type="molecule type" value="Genomic_DNA"/>
</dbReference>
<dbReference type="Pfam" id="PF04000">
    <property type="entry name" value="Sas10_Utp3"/>
    <property type="match status" value="1"/>
</dbReference>
<keyword evidence="3" id="KW-1185">Reference proteome</keyword>
<feature type="compositionally biased region" description="Basic and acidic residues" evidence="1">
    <location>
        <begin position="181"/>
        <end position="197"/>
    </location>
</feature>
<comment type="caution">
    <text evidence="2">The sequence shown here is derived from an EMBL/GenBank/DDBJ whole genome shotgun (WGS) entry which is preliminary data.</text>
</comment>
<sequence length="315" mass="36994">MTENIKNDSKFVNLSFVKSEIEKQISTISSITKLQKKDFDPKDGISILTLRNNALILYNACVAFISKQILTNQNIKDHPAIFESIKLRVLIERIDPLIKKLQPKISNLLKNSKFGPETKSLNAFNADSDALFLKPNPNNLLKDKSTIKKPQITKEQTTFNNDQDEKYKIRKTESVPYPFENEGKAKKQERNRKEREKKRLLQTGMIESLKEEIRSASGLPEKQSTKFKNMNRRKMKDINLIMEREEYELENFVRLPETKKDKIRKREIMKTIDMDIEAEIGNDSANFRRIDNLDNLNKRKRVKKKHKKSKKFKKH</sequence>
<protein>
    <recommendedName>
        <fullName evidence="4">Neuroguidin</fullName>
    </recommendedName>
</protein>
<organism evidence="2 3">
    <name type="scientific">Bonamia ostreae</name>
    <dbReference type="NCBI Taxonomy" id="126728"/>
    <lineage>
        <taxon>Eukaryota</taxon>
        <taxon>Sar</taxon>
        <taxon>Rhizaria</taxon>
        <taxon>Endomyxa</taxon>
        <taxon>Ascetosporea</taxon>
        <taxon>Haplosporida</taxon>
        <taxon>Bonamia</taxon>
    </lineage>
</organism>
<feature type="region of interest" description="Disordered" evidence="1">
    <location>
        <begin position="177"/>
        <end position="197"/>
    </location>
</feature>
<evidence type="ECO:0000313" key="3">
    <source>
        <dbReference type="Proteomes" id="UP001439008"/>
    </source>
</evidence>
<accession>A0ABV2AJW7</accession>
<dbReference type="Proteomes" id="UP001439008">
    <property type="component" value="Unassembled WGS sequence"/>
</dbReference>